<feature type="signal peptide" evidence="4">
    <location>
        <begin position="1"/>
        <end position="17"/>
    </location>
</feature>
<organism evidence="6 7">
    <name type="scientific">Pelagomonas calceolata</name>
    <dbReference type="NCBI Taxonomy" id="35677"/>
    <lineage>
        <taxon>Eukaryota</taxon>
        <taxon>Sar</taxon>
        <taxon>Stramenopiles</taxon>
        <taxon>Ochrophyta</taxon>
        <taxon>Pelagophyceae</taxon>
        <taxon>Pelagomonadales</taxon>
        <taxon>Pelagomonadaceae</taxon>
        <taxon>Pelagomonas</taxon>
    </lineage>
</organism>
<sequence length="316" mass="33728">MRSITLVVGALVGTASAQTEGDVKLVNGRTAGGYDGLLQVYYKGAWSSVCSGLGAYGSGSYFEDSHATLVCKQLFNTDWVSWTVDEGHCYTPLTGGGIVELEDPYVYDYSTYTYTATTYTTFLEAVDGRSGGPSACTHDEDVSIVCGFDGSESSTDASLDLSCVPGNCPPGYKECGSGYNYYPTCCGGDFPDCDQDGYCTRLSRTAWKSPSGLVASMAWSRNLWFPHRDDDDDDDDDDWICMRFFIFIGMWVVIVVLLSISISVCCFSCPGCPAYRYGPKDAVAAAVSPAAQPQVAQPPGGEDPGQKGPLGTLPAP</sequence>
<dbReference type="GO" id="GO:0016020">
    <property type="term" value="C:membrane"/>
    <property type="evidence" value="ECO:0007669"/>
    <property type="project" value="InterPro"/>
</dbReference>
<evidence type="ECO:0000256" key="2">
    <source>
        <dbReference type="SAM" id="MobiDB-lite"/>
    </source>
</evidence>
<feature type="transmembrane region" description="Helical" evidence="3">
    <location>
        <begin position="244"/>
        <end position="267"/>
    </location>
</feature>
<protein>
    <recommendedName>
        <fullName evidence="5">SRCR domain-containing protein</fullName>
    </recommendedName>
</protein>
<keyword evidence="7" id="KW-1185">Reference proteome</keyword>
<keyword evidence="1" id="KW-1015">Disulfide bond</keyword>
<feature type="compositionally biased region" description="Low complexity" evidence="2">
    <location>
        <begin position="288"/>
        <end position="299"/>
    </location>
</feature>
<dbReference type="EMBL" id="CAKKNE010000006">
    <property type="protein sequence ID" value="CAH0379616.1"/>
    <property type="molecule type" value="Genomic_DNA"/>
</dbReference>
<reference evidence="6" key="1">
    <citation type="submission" date="2021-11" db="EMBL/GenBank/DDBJ databases">
        <authorList>
            <consortium name="Genoscope - CEA"/>
            <person name="William W."/>
        </authorList>
    </citation>
    <scope>NUCLEOTIDE SEQUENCE</scope>
</reference>
<proteinExistence type="predicted"/>
<dbReference type="AlphaFoldDB" id="A0A8J2T091"/>
<feature type="domain" description="SRCR" evidence="5">
    <location>
        <begin position="23"/>
        <end position="147"/>
    </location>
</feature>
<dbReference type="Proteomes" id="UP000789595">
    <property type="component" value="Unassembled WGS sequence"/>
</dbReference>
<dbReference type="OrthoDB" id="6286334at2759"/>
<dbReference type="PROSITE" id="PS50287">
    <property type="entry name" value="SRCR_2"/>
    <property type="match status" value="1"/>
</dbReference>
<dbReference type="SUPFAM" id="SSF56487">
    <property type="entry name" value="SRCR-like"/>
    <property type="match status" value="1"/>
</dbReference>
<dbReference type="InterPro" id="IPR001190">
    <property type="entry name" value="SRCR"/>
</dbReference>
<comment type="caution">
    <text evidence="6">The sequence shown here is derived from an EMBL/GenBank/DDBJ whole genome shotgun (WGS) entry which is preliminary data.</text>
</comment>
<evidence type="ECO:0000313" key="6">
    <source>
        <dbReference type="EMBL" id="CAH0379616.1"/>
    </source>
</evidence>
<keyword evidence="3" id="KW-1133">Transmembrane helix</keyword>
<keyword evidence="3" id="KW-0472">Membrane</keyword>
<evidence type="ECO:0000259" key="5">
    <source>
        <dbReference type="PROSITE" id="PS50287"/>
    </source>
</evidence>
<gene>
    <name evidence="6" type="ORF">PECAL_6P12440</name>
</gene>
<feature type="chain" id="PRO_5035228817" description="SRCR domain-containing protein" evidence="4">
    <location>
        <begin position="18"/>
        <end position="316"/>
    </location>
</feature>
<keyword evidence="4" id="KW-0732">Signal</keyword>
<dbReference type="Gene3D" id="3.10.250.10">
    <property type="entry name" value="SRCR-like domain"/>
    <property type="match status" value="1"/>
</dbReference>
<accession>A0A8J2T091</accession>
<dbReference type="SMART" id="SM00202">
    <property type="entry name" value="SR"/>
    <property type="match status" value="1"/>
</dbReference>
<name>A0A8J2T091_9STRA</name>
<evidence type="ECO:0000313" key="7">
    <source>
        <dbReference type="Proteomes" id="UP000789595"/>
    </source>
</evidence>
<dbReference type="InterPro" id="IPR036772">
    <property type="entry name" value="SRCR-like_dom_sf"/>
</dbReference>
<evidence type="ECO:0000256" key="4">
    <source>
        <dbReference type="SAM" id="SignalP"/>
    </source>
</evidence>
<evidence type="ECO:0000256" key="1">
    <source>
        <dbReference type="ARBA" id="ARBA00023157"/>
    </source>
</evidence>
<evidence type="ECO:0000256" key="3">
    <source>
        <dbReference type="SAM" id="Phobius"/>
    </source>
</evidence>
<feature type="region of interest" description="Disordered" evidence="2">
    <location>
        <begin position="288"/>
        <end position="316"/>
    </location>
</feature>
<keyword evidence="3" id="KW-0812">Transmembrane</keyword>